<organism evidence="3 4">
    <name type="scientific">Candidatus Aeolococcus gillhamiae</name>
    <dbReference type="NCBI Taxonomy" id="3127015"/>
    <lineage>
        <taxon>Bacteria</taxon>
        <taxon>Bacillati</taxon>
        <taxon>Candidatus Dormiibacterota</taxon>
        <taxon>Candidatus Dormibacteria</taxon>
        <taxon>Candidatus Aeolococcales</taxon>
        <taxon>Candidatus Aeolococcaceae</taxon>
        <taxon>Candidatus Aeolococcus</taxon>
    </lineage>
</organism>
<evidence type="ECO:0000313" key="4">
    <source>
        <dbReference type="Proteomes" id="UP000606991"/>
    </source>
</evidence>
<dbReference type="InterPro" id="IPR029058">
    <property type="entry name" value="AB_hydrolase_fold"/>
</dbReference>
<dbReference type="SUPFAM" id="SSF53474">
    <property type="entry name" value="alpha/beta-Hydrolases"/>
    <property type="match status" value="1"/>
</dbReference>
<sequence>MATLALSARAAVGVLKTRAEQHWQPPSGVTTLGTLNVRRLGASGPPVVLLHGMCGSNRYWGAGFDVLAQRCRLIAPDLLGFGQSPKPLNGYSADDHADAVATCLRESGIDEPAIVVGHSMGTLVALALLDRHPRLVDRVIAIAPPVYKSRADAKRHVSAMSTLIRVMAFDPPAQFFCSVMCAHRKLARWFAPMLRPDVPATIARDAVDHRWWSYVKSMEGLILAAESPQWARDAVRPVDLVAALDDAVPDVVLLNELREANPLVSLTLLAEGGHDLPLRRTQLCLELIQQRVDERLAVPPGAARVPLTLWPPHHGEHTAHDGPALQPLGAR</sequence>
<reference evidence="3 4" key="1">
    <citation type="submission" date="2020-10" db="EMBL/GenBank/DDBJ databases">
        <title>Ca. Dormibacterota MAGs.</title>
        <authorList>
            <person name="Montgomery K."/>
        </authorList>
    </citation>
    <scope>NUCLEOTIDE SEQUENCE [LARGE SCALE GENOMIC DNA]</scope>
    <source>
        <strain evidence="3">SC8812_S17_18</strain>
    </source>
</reference>
<dbReference type="Proteomes" id="UP000606991">
    <property type="component" value="Unassembled WGS sequence"/>
</dbReference>
<dbReference type="Pfam" id="PF00561">
    <property type="entry name" value="Abhydrolase_1"/>
    <property type="match status" value="1"/>
</dbReference>
<comment type="caution">
    <text evidence="3">The sequence shown here is derived from an EMBL/GenBank/DDBJ whole genome shotgun (WGS) entry which is preliminary data.</text>
</comment>
<dbReference type="EMBL" id="JAEKNS010000037">
    <property type="protein sequence ID" value="MBJ7593737.1"/>
    <property type="molecule type" value="Genomic_DNA"/>
</dbReference>
<dbReference type="InterPro" id="IPR000073">
    <property type="entry name" value="AB_hydrolase_1"/>
</dbReference>
<dbReference type="PRINTS" id="PR00111">
    <property type="entry name" value="ABHYDROLASE"/>
</dbReference>
<evidence type="ECO:0000256" key="1">
    <source>
        <dbReference type="SAM" id="MobiDB-lite"/>
    </source>
</evidence>
<dbReference type="AlphaFoldDB" id="A0A934N901"/>
<dbReference type="RefSeq" id="WP_337309299.1">
    <property type="nucleotide sequence ID" value="NZ_JAEKNS010000037.1"/>
</dbReference>
<dbReference type="GO" id="GO:0016787">
    <property type="term" value="F:hydrolase activity"/>
    <property type="evidence" value="ECO:0007669"/>
    <property type="project" value="UniProtKB-KW"/>
</dbReference>
<keyword evidence="3" id="KW-0378">Hydrolase</keyword>
<feature type="domain" description="AB hydrolase-1" evidence="2">
    <location>
        <begin position="45"/>
        <end position="177"/>
    </location>
</feature>
<gene>
    <name evidence="3" type="ORF">JF886_02560</name>
</gene>
<accession>A0A934N901</accession>
<proteinExistence type="predicted"/>
<protein>
    <submittedName>
        <fullName evidence="3">Alpha/beta hydrolase</fullName>
    </submittedName>
</protein>
<feature type="region of interest" description="Disordered" evidence="1">
    <location>
        <begin position="311"/>
        <end position="331"/>
    </location>
</feature>
<dbReference type="Gene3D" id="3.40.50.1820">
    <property type="entry name" value="alpha/beta hydrolase"/>
    <property type="match status" value="1"/>
</dbReference>
<name>A0A934N901_9BACT</name>
<dbReference type="PANTHER" id="PTHR43798">
    <property type="entry name" value="MONOACYLGLYCEROL LIPASE"/>
    <property type="match status" value="1"/>
</dbReference>
<evidence type="ECO:0000259" key="2">
    <source>
        <dbReference type="Pfam" id="PF00561"/>
    </source>
</evidence>
<evidence type="ECO:0000313" key="3">
    <source>
        <dbReference type="EMBL" id="MBJ7593737.1"/>
    </source>
</evidence>
<dbReference type="InterPro" id="IPR050266">
    <property type="entry name" value="AB_hydrolase_sf"/>
</dbReference>